<reference evidence="2 3" key="1">
    <citation type="submission" date="2019-09" db="EMBL/GenBank/DDBJ databases">
        <title>Segnochrobactrum spirostomi gen. nov., sp. nov., isolated from the ciliate Spirostomum cf. yagiui and description of a novel family, Segnochrobactraceae fam. nov. within the order Rhizobiales of the class Alphaproteobacteria.</title>
        <authorList>
            <person name="Akter S."/>
            <person name="Shazib S.U.A."/>
            <person name="Shin M.K."/>
        </authorList>
    </citation>
    <scope>NUCLEOTIDE SEQUENCE [LARGE SCALE GENOMIC DNA]</scope>
    <source>
        <strain evidence="2 3">Sp-1</strain>
    </source>
</reference>
<dbReference type="PANTHER" id="PTHR43143">
    <property type="entry name" value="METALLOPHOSPHOESTERASE, CALCINEURIN SUPERFAMILY"/>
    <property type="match status" value="1"/>
</dbReference>
<dbReference type="SUPFAM" id="SSF56300">
    <property type="entry name" value="Metallo-dependent phosphatases"/>
    <property type="match status" value="1"/>
</dbReference>
<dbReference type="EMBL" id="VWNA01000003">
    <property type="protein sequence ID" value="MQT15526.1"/>
    <property type="molecule type" value="Genomic_DNA"/>
</dbReference>
<dbReference type="AlphaFoldDB" id="A0A6A7Y9G8"/>
<dbReference type="InterPro" id="IPR029052">
    <property type="entry name" value="Metallo-depent_PP-like"/>
</dbReference>
<dbReference type="Pfam" id="PF00149">
    <property type="entry name" value="Metallophos"/>
    <property type="match status" value="1"/>
</dbReference>
<evidence type="ECO:0000313" key="3">
    <source>
        <dbReference type="Proteomes" id="UP000332515"/>
    </source>
</evidence>
<accession>A0A6A7Y9G8</accession>
<proteinExistence type="predicted"/>
<gene>
    <name evidence="2" type="ORF">F0357_23300</name>
</gene>
<dbReference type="InterPro" id="IPR051918">
    <property type="entry name" value="STPP_CPPED1"/>
</dbReference>
<keyword evidence="3" id="KW-1185">Reference proteome</keyword>
<sequence>MTRIAVIADPHIGVEKPTFVGNWTKAVAHTNARAPALTIILGDLTFDGANAEADCAFAAEAIRALESPCLILPGNHDVGDTERDSEQPTDAERLARWRRHFGEDHWLSDAVPGWRLIGLDSQSLATGLPDEATQWTFLERALETDRRVLVFLHQPLFLEAWDEADRPGWTVRPAARARLRALLGRGGVDAVFTAHMHRAWTRLADGEPTLVWVPATSFLTRDASMPPQQGTAITGITLLDLTPSGLSIAFDPVPGLETFYIEDFNGTLYPAPAR</sequence>
<dbReference type="Proteomes" id="UP000332515">
    <property type="component" value="Unassembled WGS sequence"/>
</dbReference>
<comment type="caution">
    <text evidence="2">The sequence shown here is derived from an EMBL/GenBank/DDBJ whole genome shotgun (WGS) entry which is preliminary data.</text>
</comment>
<feature type="domain" description="Calcineurin-like phosphoesterase" evidence="1">
    <location>
        <begin position="3"/>
        <end position="198"/>
    </location>
</feature>
<dbReference type="GO" id="GO:0016787">
    <property type="term" value="F:hydrolase activity"/>
    <property type="evidence" value="ECO:0007669"/>
    <property type="project" value="InterPro"/>
</dbReference>
<name>A0A6A7Y9G8_9HYPH</name>
<dbReference type="RefSeq" id="WP_312861795.1">
    <property type="nucleotide sequence ID" value="NZ_VWNA01000003.1"/>
</dbReference>
<evidence type="ECO:0000313" key="2">
    <source>
        <dbReference type="EMBL" id="MQT15526.1"/>
    </source>
</evidence>
<organism evidence="2 3">
    <name type="scientific">Segnochrobactrum spirostomi</name>
    <dbReference type="NCBI Taxonomy" id="2608987"/>
    <lineage>
        <taxon>Bacteria</taxon>
        <taxon>Pseudomonadati</taxon>
        <taxon>Pseudomonadota</taxon>
        <taxon>Alphaproteobacteria</taxon>
        <taxon>Hyphomicrobiales</taxon>
        <taxon>Segnochrobactraceae</taxon>
        <taxon>Segnochrobactrum</taxon>
    </lineage>
</organism>
<dbReference type="Gene3D" id="3.60.21.10">
    <property type="match status" value="1"/>
</dbReference>
<dbReference type="PANTHER" id="PTHR43143:SF1">
    <property type="entry name" value="SERINE_THREONINE-PROTEIN PHOSPHATASE CPPED1"/>
    <property type="match status" value="1"/>
</dbReference>
<protein>
    <submittedName>
        <fullName evidence="2">Metallophosphoesterase</fullName>
    </submittedName>
</protein>
<dbReference type="InterPro" id="IPR004843">
    <property type="entry name" value="Calcineurin-like_PHP"/>
</dbReference>
<evidence type="ECO:0000259" key="1">
    <source>
        <dbReference type="Pfam" id="PF00149"/>
    </source>
</evidence>